<dbReference type="InterPro" id="IPR058651">
    <property type="entry name" value="HTH_VMAP-M9"/>
</dbReference>
<dbReference type="InterPro" id="IPR027417">
    <property type="entry name" value="P-loop_NTPase"/>
</dbReference>
<dbReference type="InterPro" id="IPR002182">
    <property type="entry name" value="NB-ARC"/>
</dbReference>
<dbReference type="Proteomes" id="UP000641954">
    <property type="component" value="Unassembled WGS sequence"/>
</dbReference>
<comment type="caution">
    <text evidence="4">The sequence shown here is derived from an EMBL/GenBank/DDBJ whole genome shotgun (WGS) entry which is preliminary data.</text>
</comment>
<evidence type="ECO:0000259" key="2">
    <source>
        <dbReference type="Pfam" id="PF00931"/>
    </source>
</evidence>
<sequence length="459" mass="52702">MNLDEVLKMADALVFAKTGQHLDDLQQAIARGTLQGKKYSEIAQEKHCNESYVRDVGAKLWQILSKELEEEVTEEVTKVTKSNFRSTMERLQFALFSSNVAQDSVQIRNINICGEARQPPDTTNQNPQNKTTSNPQQTPTFHHDLSEMPKLGSFYNRTAELELLKKEILTEKAQLLTITGMIGMGKTALGIKLVEEIKHEFEYVIWRSLETCPTLAQLQNNLTEIFTEGDNQTSPLPLMNLMKFLQNHRCLIILDDIHYLFMRGELAGHYQPKYEDYRSFFKQIKERSHQTCFLLIGWEYPREIAQIKHPNTPNLILTGLDTASAHQIIAEQGLEPEANGSRFIDHYQGNPLWLKTVANFMVELGLTVTEVLQNQPLLFPQDLKDILQQPLAYLSEPEKQLLSLLAKENEAIALVKLLEIAPMPYADLLDILQSLCRRYWIEKTDHLYGMSPVLRPYQF</sequence>
<gene>
    <name evidence="4" type="ORF">H6G72_20370</name>
</gene>
<accession>A0ABR8EJX3</accession>
<feature type="region of interest" description="Disordered" evidence="1">
    <location>
        <begin position="115"/>
        <end position="142"/>
    </location>
</feature>
<feature type="domain" description="vWA-MoxR associated protein N-terminal HTH" evidence="3">
    <location>
        <begin position="1"/>
        <end position="91"/>
    </location>
</feature>
<dbReference type="Pfam" id="PF26355">
    <property type="entry name" value="HTH_VMAP-M9"/>
    <property type="match status" value="1"/>
</dbReference>
<reference evidence="4 5" key="1">
    <citation type="journal article" date="2020" name="ISME J.">
        <title>Comparative genomics reveals insights into cyanobacterial evolution and habitat adaptation.</title>
        <authorList>
            <person name="Chen M.Y."/>
            <person name="Teng W.K."/>
            <person name="Zhao L."/>
            <person name="Hu C.X."/>
            <person name="Zhou Y.K."/>
            <person name="Han B.P."/>
            <person name="Song L.R."/>
            <person name="Shu W.S."/>
        </authorList>
    </citation>
    <scope>NUCLEOTIDE SEQUENCE [LARGE SCALE GENOMIC DNA]</scope>
    <source>
        <strain evidence="4 5">FACHB-1370</strain>
    </source>
</reference>
<dbReference type="Pfam" id="PF00931">
    <property type="entry name" value="NB-ARC"/>
    <property type="match status" value="1"/>
</dbReference>
<name>A0ABR8EJX3_9CYAN</name>
<evidence type="ECO:0000313" key="5">
    <source>
        <dbReference type="Proteomes" id="UP000641954"/>
    </source>
</evidence>
<dbReference type="PRINTS" id="PR00364">
    <property type="entry name" value="DISEASERSIST"/>
</dbReference>
<feature type="compositionally biased region" description="Polar residues" evidence="1">
    <location>
        <begin position="120"/>
        <end position="140"/>
    </location>
</feature>
<organism evidence="4 5">
    <name type="scientific">Planktothricoides raciborskii FACHB-1370</name>
    <dbReference type="NCBI Taxonomy" id="2949576"/>
    <lineage>
        <taxon>Bacteria</taxon>
        <taxon>Bacillati</taxon>
        <taxon>Cyanobacteriota</taxon>
        <taxon>Cyanophyceae</taxon>
        <taxon>Oscillatoriophycideae</taxon>
        <taxon>Oscillatoriales</taxon>
        <taxon>Oscillatoriaceae</taxon>
        <taxon>Planktothricoides</taxon>
    </lineage>
</organism>
<evidence type="ECO:0000313" key="4">
    <source>
        <dbReference type="EMBL" id="MBD2546150.1"/>
    </source>
</evidence>
<dbReference type="RefSeq" id="WP_190879638.1">
    <property type="nucleotide sequence ID" value="NZ_JACJSK010000033.1"/>
</dbReference>
<evidence type="ECO:0000259" key="3">
    <source>
        <dbReference type="Pfam" id="PF26355"/>
    </source>
</evidence>
<dbReference type="EMBL" id="JACJSK010000033">
    <property type="protein sequence ID" value="MBD2546150.1"/>
    <property type="molecule type" value="Genomic_DNA"/>
</dbReference>
<keyword evidence="5" id="KW-1185">Reference proteome</keyword>
<proteinExistence type="predicted"/>
<evidence type="ECO:0000256" key="1">
    <source>
        <dbReference type="SAM" id="MobiDB-lite"/>
    </source>
</evidence>
<dbReference type="SUPFAM" id="SSF52540">
    <property type="entry name" value="P-loop containing nucleoside triphosphate hydrolases"/>
    <property type="match status" value="1"/>
</dbReference>
<feature type="domain" description="NB-ARC" evidence="2">
    <location>
        <begin position="160"/>
        <end position="257"/>
    </location>
</feature>
<protein>
    <submittedName>
        <fullName evidence="4">AAA family ATPase</fullName>
    </submittedName>
</protein>
<dbReference type="Gene3D" id="3.40.50.300">
    <property type="entry name" value="P-loop containing nucleotide triphosphate hydrolases"/>
    <property type="match status" value="1"/>
</dbReference>